<feature type="region of interest" description="Disordered" evidence="1">
    <location>
        <begin position="227"/>
        <end position="246"/>
    </location>
</feature>
<organism evidence="3 4">
    <name type="scientific">Marinobacter vulgaris</name>
    <dbReference type="NCBI Taxonomy" id="1928331"/>
    <lineage>
        <taxon>Bacteria</taxon>
        <taxon>Pseudomonadati</taxon>
        <taxon>Pseudomonadota</taxon>
        <taxon>Gammaproteobacteria</taxon>
        <taxon>Pseudomonadales</taxon>
        <taxon>Marinobacteraceae</taxon>
        <taxon>Marinobacter</taxon>
    </lineage>
</organism>
<feature type="transmembrane region" description="Helical" evidence="2">
    <location>
        <begin position="20"/>
        <end position="38"/>
    </location>
</feature>
<keyword evidence="4" id="KW-1185">Reference proteome</keyword>
<evidence type="ECO:0000256" key="2">
    <source>
        <dbReference type="SAM" id="Phobius"/>
    </source>
</evidence>
<reference evidence="4" key="1">
    <citation type="submission" date="2018-05" db="EMBL/GenBank/DDBJ databases">
        <authorList>
            <person name="Lu D."/>
        </authorList>
    </citation>
    <scope>NUCLEOTIDE SEQUENCE [LARGE SCALE GENOMIC DNA]</scope>
    <source>
        <strain evidence="4">F01</strain>
    </source>
</reference>
<keyword evidence="2" id="KW-0472">Membrane</keyword>
<reference evidence="3 4" key="2">
    <citation type="submission" date="2018-06" db="EMBL/GenBank/DDBJ databases">
        <title>Marinobactersediminissp. nov, a moderately halophilic bacterium isolated from marine solar saltern.</title>
        <authorList>
            <person name="Zhang Y."/>
        </authorList>
    </citation>
    <scope>NUCLEOTIDE SEQUENCE [LARGE SCALE GENOMIC DNA]</scope>
    <source>
        <strain evidence="3 4">F01</strain>
    </source>
</reference>
<comment type="caution">
    <text evidence="3">The sequence shown here is derived from an EMBL/GenBank/DDBJ whole genome shotgun (WGS) entry which is preliminary data.</text>
</comment>
<dbReference type="Proteomes" id="UP000253987">
    <property type="component" value="Unassembled WGS sequence"/>
</dbReference>
<proteinExistence type="predicted"/>
<name>A0A2V3ZGE6_9GAMM</name>
<evidence type="ECO:0000256" key="1">
    <source>
        <dbReference type="SAM" id="MobiDB-lite"/>
    </source>
</evidence>
<protein>
    <submittedName>
        <fullName evidence="3">Uncharacterized protein</fullName>
    </submittedName>
</protein>
<keyword evidence="2" id="KW-0812">Transmembrane</keyword>
<accession>A0A2V3ZGE6</accession>
<dbReference type="AlphaFoldDB" id="A0A2V3ZGE6"/>
<feature type="transmembrane region" description="Helical" evidence="2">
    <location>
        <begin position="58"/>
        <end position="76"/>
    </location>
</feature>
<keyword evidence="2" id="KW-1133">Transmembrane helix</keyword>
<dbReference type="RefSeq" id="WP_114614424.1">
    <property type="nucleotide sequence ID" value="NZ_QFWX01000010.1"/>
</dbReference>
<dbReference type="EMBL" id="QFWX01000010">
    <property type="protein sequence ID" value="PXX88882.1"/>
    <property type="molecule type" value="Genomic_DNA"/>
</dbReference>
<evidence type="ECO:0000313" key="4">
    <source>
        <dbReference type="Proteomes" id="UP000253987"/>
    </source>
</evidence>
<sequence length="246" mass="27463">MLFAIEGLAILTWLHWELSAVAVTYVAAGLTIYSAIWAKAPNQWATISSQLGKHLNTLANVGFITFFGLVTEYMLSTTAEFPPVLRSSTLSPQLFSQITVGVNGINVINSNQPKFKALTFENNAFAPAHEEKHGSVWIYLTDESYKRQLIEQLCKLNGAKPRQISINWMRAGLKNVLQFSQVSATNGKYLMKVLEKDRTDKARQITNAFPYSFFVIDRILLKDTTNHERSSSTSPYTLGHKTAIGA</sequence>
<evidence type="ECO:0000313" key="3">
    <source>
        <dbReference type="EMBL" id="PXX88882.1"/>
    </source>
</evidence>
<gene>
    <name evidence="3" type="ORF">DIT71_16980</name>
</gene>